<comment type="caution">
    <text evidence="8">The sequence shown here is derived from an EMBL/GenBank/DDBJ whole genome shotgun (WGS) entry which is preliminary data.</text>
</comment>
<dbReference type="EMBL" id="QFXD01000305">
    <property type="protein sequence ID" value="RDH84394.1"/>
    <property type="molecule type" value="Genomic_DNA"/>
</dbReference>
<keyword evidence="4" id="KW-0408">Iron</keyword>
<accession>A0A370DJ51</accession>
<dbReference type="InterPro" id="IPR036922">
    <property type="entry name" value="Rieske_2Fe-2S_sf"/>
</dbReference>
<dbReference type="NCBIfam" id="TIGR02378">
    <property type="entry name" value="nirD_assim_sml"/>
    <property type="match status" value="1"/>
</dbReference>
<dbReference type="GO" id="GO:0051537">
    <property type="term" value="F:2 iron, 2 sulfur cluster binding"/>
    <property type="evidence" value="ECO:0007669"/>
    <property type="project" value="UniProtKB-KW"/>
</dbReference>
<sequence>MSEWIEVVELTQIPVLGSRVIKTQEMDIAVFRGSDDQVYAIRDACPHKNGPLSQGIMHGTSVTCPLHNWKIDLNSGEALGPDEGCANVFPARVEDGQVYLQLKPAEAVV</sequence>
<evidence type="ECO:0000256" key="2">
    <source>
        <dbReference type="ARBA" id="ARBA00022723"/>
    </source>
</evidence>
<evidence type="ECO:0000313" key="9">
    <source>
        <dbReference type="Proteomes" id="UP000255508"/>
    </source>
</evidence>
<proteinExistence type="predicted"/>
<dbReference type="InterPro" id="IPR012748">
    <property type="entry name" value="Rieske-like_NirD"/>
</dbReference>
<dbReference type="Proteomes" id="UP000255508">
    <property type="component" value="Unassembled WGS sequence"/>
</dbReference>
<evidence type="ECO:0000256" key="3">
    <source>
        <dbReference type="ARBA" id="ARBA00023002"/>
    </source>
</evidence>
<name>A0A370DJ51_9GAMM</name>
<dbReference type="PANTHER" id="PTHR21496">
    <property type="entry name" value="FERREDOXIN-RELATED"/>
    <property type="match status" value="1"/>
</dbReference>
<dbReference type="CDD" id="cd03530">
    <property type="entry name" value="Rieske_NirD_small_Bacillus"/>
    <property type="match status" value="1"/>
</dbReference>
<keyword evidence="6" id="KW-0534">Nitrate assimilation</keyword>
<reference evidence="8 9" key="1">
    <citation type="journal article" date="2018" name="ISME J.">
        <title>Endosymbiont genomes yield clues of tubeworm success.</title>
        <authorList>
            <person name="Li Y."/>
            <person name="Liles M.R."/>
            <person name="Halanych K.M."/>
        </authorList>
    </citation>
    <scope>NUCLEOTIDE SEQUENCE [LARGE SCALE GENOMIC DNA]</scope>
    <source>
        <strain evidence="8">A1422</strain>
    </source>
</reference>
<dbReference type="Gene3D" id="2.102.10.10">
    <property type="entry name" value="Rieske [2Fe-2S] iron-sulphur domain"/>
    <property type="match status" value="1"/>
</dbReference>
<dbReference type="GO" id="GO:0042128">
    <property type="term" value="P:nitrate assimilation"/>
    <property type="evidence" value="ECO:0007669"/>
    <property type="project" value="UniProtKB-KW"/>
</dbReference>
<evidence type="ECO:0000256" key="1">
    <source>
        <dbReference type="ARBA" id="ARBA00022714"/>
    </source>
</evidence>
<dbReference type="Pfam" id="PF13806">
    <property type="entry name" value="Rieske_2"/>
    <property type="match status" value="1"/>
</dbReference>
<gene>
    <name evidence="8" type="primary">nirD</name>
    <name evidence="8" type="ORF">DIZ79_17065</name>
</gene>
<dbReference type="SUPFAM" id="SSF50022">
    <property type="entry name" value="ISP domain"/>
    <property type="match status" value="1"/>
</dbReference>
<keyword evidence="2" id="KW-0479">Metal-binding</keyword>
<dbReference type="PANTHER" id="PTHR21496:SF23">
    <property type="entry name" value="3-PHENYLPROPIONATE_CINNAMIC ACID DIOXYGENASE FERREDOXIN SUBUNIT"/>
    <property type="match status" value="1"/>
</dbReference>
<organism evidence="8 9">
    <name type="scientific">endosymbiont of Lamellibrachia luymesi</name>
    <dbReference type="NCBI Taxonomy" id="2200907"/>
    <lineage>
        <taxon>Bacteria</taxon>
        <taxon>Pseudomonadati</taxon>
        <taxon>Pseudomonadota</taxon>
        <taxon>Gammaproteobacteria</taxon>
        <taxon>sulfur-oxidizing symbionts</taxon>
    </lineage>
</organism>
<evidence type="ECO:0000256" key="4">
    <source>
        <dbReference type="ARBA" id="ARBA00023004"/>
    </source>
</evidence>
<dbReference type="GO" id="GO:0046872">
    <property type="term" value="F:metal ion binding"/>
    <property type="evidence" value="ECO:0007669"/>
    <property type="project" value="UniProtKB-KW"/>
</dbReference>
<dbReference type="InterPro" id="IPR017941">
    <property type="entry name" value="Rieske_2Fe-2S"/>
</dbReference>
<feature type="domain" description="Rieske" evidence="7">
    <location>
        <begin position="5"/>
        <end position="100"/>
    </location>
</feature>
<dbReference type="PROSITE" id="PS51296">
    <property type="entry name" value="RIESKE"/>
    <property type="match status" value="1"/>
</dbReference>
<keyword evidence="1" id="KW-0001">2Fe-2S</keyword>
<dbReference type="AlphaFoldDB" id="A0A370DJ51"/>
<protein>
    <submittedName>
        <fullName evidence="8">Nitrite reductase (NAD(P)H) small subunit</fullName>
    </submittedName>
</protein>
<keyword evidence="3" id="KW-0560">Oxidoreductase</keyword>
<evidence type="ECO:0000256" key="5">
    <source>
        <dbReference type="ARBA" id="ARBA00023014"/>
    </source>
</evidence>
<evidence type="ECO:0000313" key="8">
    <source>
        <dbReference type="EMBL" id="RDH84394.1"/>
    </source>
</evidence>
<keyword evidence="5" id="KW-0411">Iron-sulfur</keyword>
<dbReference type="GO" id="GO:0008942">
    <property type="term" value="F:nitrite reductase [NAD(P)H] activity"/>
    <property type="evidence" value="ECO:0007669"/>
    <property type="project" value="InterPro"/>
</dbReference>
<evidence type="ECO:0000259" key="7">
    <source>
        <dbReference type="PROSITE" id="PS51296"/>
    </source>
</evidence>
<evidence type="ECO:0000256" key="6">
    <source>
        <dbReference type="ARBA" id="ARBA00023063"/>
    </source>
</evidence>